<organism evidence="1 2">
    <name type="scientific">Senna tora</name>
    <dbReference type="NCBI Taxonomy" id="362788"/>
    <lineage>
        <taxon>Eukaryota</taxon>
        <taxon>Viridiplantae</taxon>
        <taxon>Streptophyta</taxon>
        <taxon>Embryophyta</taxon>
        <taxon>Tracheophyta</taxon>
        <taxon>Spermatophyta</taxon>
        <taxon>Magnoliopsida</taxon>
        <taxon>eudicotyledons</taxon>
        <taxon>Gunneridae</taxon>
        <taxon>Pentapetalae</taxon>
        <taxon>rosids</taxon>
        <taxon>fabids</taxon>
        <taxon>Fabales</taxon>
        <taxon>Fabaceae</taxon>
        <taxon>Caesalpinioideae</taxon>
        <taxon>Cassia clade</taxon>
        <taxon>Senna</taxon>
    </lineage>
</organism>
<protein>
    <submittedName>
        <fullName evidence="1">Uncharacterized protein</fullName>
    </submittedName>
</protein>
<proteinExistence type="predicted"/>
<evidence type="ECO:0000313" key="2">
    <source>
        <dbReference type="Proteomes" id="UP000634136"/>
    </source>
</evidence>
<keyword evidence="2" id="KW-1185">Reference proteome</keyword>
<gene>
    <name evidence="1" type="ORF">G2W53_000979</name>
</gene>
<dbReference type="Proteomes" id="UP000634136">
    <property type="component" value="Unassembled WGS sequence"/>
</dbReference>
<sequence length="47" mass="5301">MKPKTLKIEDGLVHELNTTVAPPSMQHHRCPTVNAWEEEGEIDLGTF</sequence>
<evidence type="ECO:0000313" key="1">
    <source>
        <dbReference type="EMBL" id="KAF7844074.1"/>
    </source>
</evidence>
<name>A0A834XF13_9FABA</name>
<comment type="caution">
    <text evidence="1">The sequence shown here is derived from an EMBL/GenBank/DDBJ whole genome shotgun (WGS) entry which is preliminary data.</text>
</comment>
<dbReference type="EMBL" id="JAAIUW010000001">
    <property type="protein sequence ID" value="KAF7844074.1"/>
    <property type="molecule type" value="Genomic_DNA"/>
</dbReference>
<dbReference type="AlphaFoldDB" id="A0A834XF13"/>
<reference evidence="1" key="1">
    <citation type="submission" date="2020-09" db="EMBL/GenBank/DDBJ databases">
        <title>Genome-Enabled Discovery of Anthraquinone Biosynthesis in Senna tora.</title>
        <authorList>
            <person name="Kang S.-H."/>
            <person name="Pandey R.P."/>
            <person name="Lee C.-M."/>
            <person name="Sim J.-S."/>
            <person name="Jeong J.-T."/>
            <person name="Choi B.-S."/>
            <person name="Jung M."/>
            <person name="Ginzburg D."/>
            <person name="Zhao K."/>
            <person name="Won S.Y."/>
            <person name="Oh T.-J."/>
            <person name="Yu Y."/>
            <person name="Kim N.-H."/>
            <person name="Lee O.R."/>
            <person name="Lee T.-H."/>
            <person name="Bashyal P."/>
            <person name="Kim T.-S."/>
            <person name="Lee W.-H."/>
            <person name="Kawkins C."/>
            <person name="Kim C.-K."/>
            <person name="Kim J.S."/>
            <person name="Ahn B.O."/>
            <person name="Rhee S.Y."/>
            <person name="Sohng J.K."/>
        </authorList>
    </citation>
    <scope>NUCLEOTIDE SEQUENCE</scope>
    <source>
        <tissue evidence="1">Leaf</tissue>
    </source>
</reference>
<accession>A0A834XF13</accession>